<keyword evidence="3" id="KW-1185">Reference proteome</keyword>
<evidence type="ECO:0000313" key="3">
    <source>
        <dbReference type="Proteomes" id="UP000254792"/>
    </source>
</evidence>
<feature type="coiled-coil region" evidence="1">
    <location>
        <begin position="137"/>
        <end position="164"/>
    </location>
</feature>
<dbReference type="AlphaFoldDB" id="A0A345Z3P6"/>
<name>A0A345Z3P6_9MOLU</name>
<sequence>MKKNENAKIIKELKEFFTVHNFYGLVSEFQGNQDLYRPLEINNDLIKDENNSELLSNSEILKLTKTERDKYFEKIKQNYIREVLEEPIKNEVPFFEVIYKKMSFIVFEFLQKLNRLSMEFENLFDYDFDFQAILDFKKEFENYLKNFKKQLKKINNKKALLLLEQFELLYYNFDELLKEMKTYFIKQGFKDLVLYNNYSFFTLYKFSAQILDNFWIQNFVNKNGEFIFDKTDKYFIGFYLEFLEIKKIIKDEYLKTKNSTKNLLKTMELISQFKDKMSKNLIRYNYQILLKSLENWIIKFYFLYLIHLSVYEHQGIIKTEKIYDIFRLDIWPIKN</sequence>
<accession>A0A345Z3P6</accession>
<dbReference type="KEGG" id="salx:SALLE_v1c05510"/>
<dbReference type="Proteomes" id="UP000254792">
    <property type="component" value="Chromosome"/>
</dbReference>
<dbReference type="OrthoDB" id="9833172at2"/>
<protein>
    <submittedName>
        <fullName evidence="2">Uncharacterized protein</fullName>
    </submittedName>
</protein>
<proteinExistence type="predicted"/>
<evidence type="ECO:0000313" key="2">
    <source>
        <dbReference type="EMBL" id="AXK51225.1"/>
    </source>
</evidence>
<dbReference type="EMBL" id="CP031376">
    <property type="protein sequence ID" value="AXK51225.1"/>
    <property type="molecule type" value="Genomic_DNA"/>
</dbReference>
<reference evidence="2 3" key="1">
    <citation type="submission" date="2018-07" db="EMBL/GenBank/DDBJ databases">
        <title>Complete genome sequence of Spiroplasma alleghenense PLHS-1 (ATCC 51752).</title>
        <authorList>
            <person name="Chou L."/>
            <person name="Lee T.-Y."/>
            <person name="Tsai Y.-M."/>
            <person name="Kuo C.-H."/>
        </authorList>
    </citation>
    <scope>NUCLEOTIDE SEQUENCE [LARGE SCALE GENOMIC DNA]</scope>
    <source>
        <strain evidence="2 3">PLHS-1</strain>
    </source>
</reference>
<organism evidence="2 3">
    <name type="scientific">Spiroplasma alleghenense</name>
    <dbReference type="NCBI Taxonomy" id="216931"/>
    <lineage>
        <taxon>Bacteria</taxon>
        <taxon>Bacillati</taxon>
        <taxon>Mycoplasmatota</taxon>
        <taxon>Mollicutes</taxon>
        <taxon>Entomoplasmatales</taxon>
        <taxon>Spiroplasmataceae</taxon>
        <taxon>Spiroplasma</taxon>
    </lineage>
</organism>
<gene>
    <name evidence="2" type="ORF">SALLE_v1c05510</name>
</gene>
<dbReference type="RefSeq" id="WP_115558133.1">
    <property type="nucleotide sequence ID" value="NZ_CP031376.1"/>
</dbReference>
<keyword evidence="1" id="KW-0175">Coiled coil</keyword>
<evidence type="ECO:0000256" key="1">
    <source>
        <dbReference type="SAM" id="Coils"/>
    </source>
</evidence>